<evidence type="ECO:0000256" key="5">
    <source>
        <dbReference type="ARBA" id="ARBA00022763"/>
    </source>
</evidence>
<dbReference type="InterPro" id="IPR036217">
    <property type="entry name" value="MethylDNA_cys_MeTrfase_DNAb"/>
</dbReference>
<evidence type="ECO:0000313" key="11">
    <source>
        <dbReference type="EMBL" id="XDQ81591.1"/>
    </source>
</evidence>
<proteinExistence type="inferred from homology"/>
<dbReference type="NCBIfam" id="TIGR00589">
    <property type="entry name" value="ogt"/>
    <property type="match status" value="1"/>
</dbReference>
<evidence type="ECO:0000256" key="6">
    <source>
        <dbReference type="ARBA" id="ARBA00023204"/>
    </source>
</evidence>
<keyword evidence="8" id="KW-0963">Cytoplasm</keyword>
<dbReference type="GO" id="GO:0032259">
    <property type="term" value="P:methylation"/>
    <property type="evidence" value="ECO:0007669"/>
    <property type="project" value="UniProtKB-KW"/>
</dbReference>
<evidence type="ECO:0000256" key="1">
    <source>
        <dbReference type="ARBA" id="ARBA00001286"/>
    </source>
</evidence>
<evidence type="ECO:0000259" key="9">
    <source>
        <dbReference type="Pfam" id="PF01035"/>
    </source>
</evidence>
<dbReference type="InterPro" id="IPR036631">
    <property type="entry name" value="MGMT_N_sf"/>
</dbReference>
<dbReference type="RefSeq" id="WP_369184351.1">
    <property type="nucleotide sequence ID" value="NZ_CP163445.1"/>
</dbReference>
<dbReference type="GO" id="GO:0005737">
    <property type="term" value="C:cytoplasm"/>
    <property type="evidence" value="ECO:0007669"/>
    <property type="project" value="UniProtKB-SubCell"/>
</dbReference>
<dbReference type="GO" id="GO:0006307">
    <property type="term" value="P:DNA alkylation repair"/>
    <property type="evidence" value="ECO:0007669"/>
    <property type="project" value="UniProtKB-UniRule"/>
</dbReference>
<dbReference type="EC" id="2.1.1.63" evidence="8"/>
<feature type="domain" description="Methylated-DNA-[protein]-cysteine S-methyltransferase DNA binding" evidence="9">
    <location>
        <begin position="85"/>
        <end position="165"/>
    </location>
</feature>
<dbReference type="FunFam" id="1.10.10.10:FF:000214">
    <property type="entry name" value="Methylated-DNA--protein-cysteine methyltransferase"/>
    <property type="match status" value="1"/>
</dbReference>
<feature type="active site" description="Nucleophile; methyl group acceptor" evidence="8">
    <location>
        <position position="137"/>
    </location>
</feature>
<dbReference type="Gene3D" id="3.30.160.70">
    <property type="entry name" value="Methylated DNA-protein cysteine methyltransferase domain"/>
    <property type="match status" value="1"/>
</dbReference>
<keyword evidence="3 8" id="KW-0489">Methyltransferase</keyword>
<dbReference type="InterPro" id="IPR036388">
    <property type="entry name" value="WH-like_DNA-bd_sf"/>
</dbReference>
<comment type="similarity">
    <text evidence="2 8">Belongs to the MGMT family.</text>
</comment>
<dbReference type="InterPro" id="IPR008332">
    <property type="entry name" value="MethylG_MeTrfase_N"/>
</dbReference>
<evidence type="ECO:0000256" key="3">
    <source>
        <dbReference type="ARBA" id="ARBA00022603"/>
    </source>
</evidence>
<dbReference type="PANTHER" id="PTHR10815:SF5">
    <property type="entry name" value="METHYLATED-DNA--PROTEIN-CYSTEINE METHYLTRANSFERASE"/>
    <property type="match status" value="1"/>
</dbReference>
<comment type="subcellular location">
    <subcellularLocation>
        <location evidence="8">Cytoplasm</location>
    </subcellularLocation>
</comment>
<comment type="function">
    <text evidence="8">Involved in the cellular defense against the biological effects of O6-methylguanine (O6-MeG) and O4-methylthymine (O4-MeT) in DNA. Repairs the methylated nucleobase in DNA by stoichiometrically transferring the methyl group to a cysteine residue in the enzyme. This is a suicide reaction: the enzyme is irreversibly inactivated.</text>
</comment>
<protein>
    <recommendedName>
        <fullName evidence="8">Methylated-DNA--protein-cysteine methyltransferase</fullName>
        <ecNumber evidence="8">2.1.1.63</ecNumber>
    </recommendedName>
    <alternativeName>
        <fullName evidence="8">6-O-methylguanine-DNA methyltransferase</fullName>
        <shortName evidence="8">MGMT</shortName>
    </alternativeName>
    <alternativeName>
        <fullName evidence="8">O-6-methylguanine-DNA-alkyltransferase</fullName>
    </alternativeName>
</protein>
<dbReference type="GO" id="GO:0003908">
    <property type="term" value="F:methylated-DNA-[protein]-cysteine S-methyltransferase activity"/>
    <property type="evidence" value="ECO:0007669"/>
    <property type="project" value="UniProtKB-UniRule"/>
</dbReference>
<dbReference type="Pfam" id="PF02870">
    <property type="entry name" value="Methyltransf_1N"/>
    <property type="match status" value="1"/>
</dbReference>
<reference evidence="11" key="1">
    <citation type="submission" date="2024-07" db="EMBL/GenBank/DDBJ databases">
        <authorList>
            <person name="Yu S.T."/>
        </authorList>
    </citation>
    <scope>NUCLEOTIDE SEQUENCE</scope>
    <source>
        <strain evidence="11">Y1</strain>
    </source>
</reference>
<dbReference type="SUPFAM" id="SSF53155">
    <property type="entry name" value="Methylated DNA-protein cysteine methyltransferase domain"/>
    <property type="match status" value="1"/>
</dbReference>
<evidence type="ECO:0000256" key="7">
    <source>
        <dbReference type="ARBA" id="ARBA00049348"/>
    </source>
</evidence>
<comment type="catalytic activity">
    <reaction evidence="1 8">
        <text>a 4-O-methyl-thymidine in DNA + L-cysteinyl-[protein] = a thymidine in DNA + S-methyl-L-cysteinyl-[protein]</text>
        <dbReference type="Rhea" id="RHEA:53428"/>
        <dbReference type="Rhea" id="RHEA-COMP:10131"/>
        <dbReference type="Rhea" id="RHEA-COMP:10132"/>
        <dbReference type="Rhea" id="RHEA-COMP:13555"/>
        <dbReference type="Rhea" id="RHEA-COMP:13556"/>
        <dbReference type="ChEBI" id="CHEBI:29950"/>
        <dbReference type="ChEBI" id="CHEBI:82612"/>
        <dbReference type="ChEBI" id="CHEBI:137386"/>
        <dbReference type="ChEBI" id="CHEBI:137387"/>
        <dbReference type="EC" id="2.1.1.63"/>
    </reaction>
</comment>
<dbReference type="HAMAP" id="MF_00772">
    <property type="entry name" value="OGT"/>
    <property type="match status" value="1"/>
</dbReference>
<evidence type="ECO:0000259" key="10">
    <source>
        <dbReference type="Pfam" id="PF02870"/>
    </source>
</evidence>
<feature type="domain" description="Methylguanine DNA methyltransferase ribonuclease-like" evidence="10">
    <location>
        <begin position="5"/>
        <end position="81"/>
    </location>
</feature>
<organism evidence="11">
    <name type="scientific">Streptomyces sp. Y1</name>
    <dbReference type="NCBI Taxonomy" id="3238634"/>
    <lineage>
        <taxon>Bacteria</taxon>
        <taxon>Bacillati</taxon>
        <taxon>Actinomycetota</taxon>
        <taxon>Actinomycetes</taxon>
        <taxon>Kitasatosporales</taxon>
        <taxon>Streptomycetaceae</taxon>
        <taxon>Streptomyces</taxon>
    </lineage>
</organism>
<name>A0AB39TRB2_9ACTN</name>
<comment type="catalytic activity">
    <reaction evidence="7 8">
        <text>a 6-O-methyl-2'-deoxyguanosine in DNA + L-cysteinyl-[protein] = S-methyl-L-cysteinyl-[protein] + a 2'-deoxyguanosine in DNA</text>
        <dbReference type="Rhea" id="RHEA:24000"/>
        <dbReference type="Rhea" id="RHEA-COMP:10131"/>
        <dbReference type="Rhea" id="RHEA-COMP:10132"/>
        <dbReference type="Rhea" id="RHEA-COMP:11367"/>
        <dbReference type="Rhea" id="RHEA-COMP:11368"/>
        <dbReference type="ChEBI" id="CHEBI:29950"/>
        <dbReference type="ChEBI" id="CHEBI:82612"/>
        <dbReference type="ChEBI" id="CHEBI:85445"/>
        <dbReference type="ChEBI" id="CHEBI:85448"/>
        <dbReference type="EC" id="2.1.1.63"/>
    </reaction>
</comment>
<dbReference type="InterPro" id="IPR023546">
    <property type="entry name" value="MGMT"/>
</dbReference>
<evidence type="ECO:0000256" key="8">
    <source>
        <dbReference type="HAMAP-Rule" id="MF_00772"/>
    </source>
</evidence>
<keyword evidence="4 8" id="KW-0808">Transferase</keyword>
<dbReference type="Gene3D" id="1.10.10.10">
    <property type="entry name" value="Winged helix-like DNA-binding domain superfamily/Winged helix DNA-binding domain"/>
    <property type="match status" value="1"/>
</dbReference>
<dbReference type="Pfam" id="PF01035">
    <property type="entry name" value="DNA_binding_1"/>
    <property type="match status" value="1"/>
</dbReference>
<evidence type="ECO:0000256" key="2">
    <source>
        <dbReference type="ARBA" id="ARBA00008711"/>
    </source>
</evidence>
<dbReference type="SUPFAM" id="SSF46767">
    <property type="entry name" value="Methylated DNA-protein cysteine methyltransferase, C-terminal domain"/>
    <property type="match status" value="1"/>
</dbReference>
<dbReference type="AlphaFoldDB" id="A0AB39TRB2"/>
<gene>
    <name evidence="11" type="ORF">AB2U05_25540</name>
</gene>
<keyword evidence="5 8" id="KW-0227">DNA damage</keyword>
<keyword evidence="6 8" id="KW-0234">DNA repair</keyword>
<accession>A0AB39TRB2</accession>
<dbReference type="CDD" id="cd06445">
    <property type="entry name" value="ATase"/>
    <property type="match status" value="1"/>
</dbReference>
<dbReference type="EMBL" id="CP163445">
    <property type="protein sequence ID" value="XDQ81591.1"/>
    <property type="molecule type" value="Genomic_DNA"/>
</dbReference>
<sequence>MSTTVYTTMESPFGRLLLSGVLPAGGSTAALATVTAPGQKYARAEPADDWVLDPEALAEPVAQLAAYFAGERTSFDLPLAPEGTDFRRRIWAALDEIPYGTTVTYGGLAELAGEPPRMVRAVGGAVGANPLLIVRPCHRVLGANGALTGFAAGVDRKRWLLELEGGTRGADTTGGAGGTRPTLF</sequence>
<evidence type="ECO:0000256" key="4">
    <source>
        <dbReference type="ARBA" id="ARBA00022679"/>
    </source>
</evidence>
<comment type="miscellaneous">
    <text evidence="8">This enzyme catalyzes only one turnover and therefore is not strictly catalytic. According to one definition, an enzyme is a biocatalyst that acts repeatedly and over many reaction cycles.</text>
</comment>
<dbReference type="PANTHER" id="PTHR10815">
    <property type="entry name" value="METHYLATED-DNA--PROTEIN-CYSTEINE METHYLTRANSFERASE"/>
    <property type="match status" value="1"/>
</dbReference>
<dbReference type="InterPro" id="IPR014048">
    <property type="entry name" value="MethylDNA_cys_MeTrfase_DNA-bd"/>
</dbReference>